<dbReference type="InterPro" id="IPR001279">
    <property type="entry name" value="Metallo-B-lactamas"/>
</dbReference>
<organism evidence="5 6">
    <name type="scientific">Paenibacillus artemisiicola</name>
    <dbReference type="NCBI Taxonomy" id="1172618"/>
    <lineage>
        <taxon>Bacteria</taxon>
        <taxon>Bacillati</taxon>
        <taxon>Bacillota</taxon>
        <taxon>Bacilli</taxon>
        <taxon>Bacillales</taxon>
        <taxon>Paenibacillaceae</taxon>
        <taxon>Paenibacillus</taxon>
    </lineage>
</organism>
<evidence type="ECO:0000256" key="2">
    <source>
        <dbReference type="ARBA" id="ARBA00034301"/>
    </source>
</evidence>
<dbReference type="CDD" id="cd16279">
    <property type="entry name" value="metallo-hydrolase-like_MBL-fold"/>
    <property type="match status" value="1"/>
</dbReference>
<feature type="domain" description="Metallo-beta-lactamase" evidence="4">
    <location>
        <begin position="25"/>
        <end position="218"/>
    </location>
</feature>
<comment type="catalytic activity">
    <reaction evidence="1">
        <text>3',5'-cyclic CMP + H2O = CMP + H(+)</text>
        <dbReference type="Rhea" id="RHEA:72675"/>
        <dbReference type="ChEBI" id="CHEBI:15377"/>
        <dbReference type="ChEBI" id="CHEBI:15378"/>
        <dbReference type="ChEBI" id="CHEBI:58003"/>
        <dbReference type="ChEBI" id="CHEBI:60377"/>
    </reaction>
    <physiologicalReaction direction="left-to-right" evidence="1">
        <dbReference type="Rhea" id="RHEA:72676"/>
    </physiologicalReaction>
</comment>
<dbReference type="PANTHER" id="PTHR42663">
    <property type="entry name" value="HYDROLASE C777.06C-RELATED-RELATED"/>
    <property type="match status" value="1"/>
</dbReference>
<evidence type="ECO:0000256" key="3">
    <source>
        <dbReference type="ARBA" id="ARBA00048505"/>
    </source>
</evidence>
<accession>A0ABS3WCJ0</accession>
<name>A0ABS3WCJ0_9BACL</name>
<reference evidence="5 6" key="1">
    <citation type="submission" date="2021-03" db="EMBL/GenBank/DDBJ databases">
        <title>Paenibacillus artemisicola MWE-103 whole genome sequence.</title>
        <authorList>
            <person name="Ham Y.J."/>
        </authorList>
    </citation>
    <scope>NUCLEOTIDE SEQUENCE [LARGE SCALE GENOMIC DNA]</scope>
    <source>
        <strain evidence="5 6">MWE-103</strain>
    </source>
</reference>
<keyword evidence="6" id="KW-1185">Reference proteome</keyword>
<dbReference type="SUPFAM" id="SSF56281">
    <property type="entry name" value="Metallo-hydrolase/oxidoreductase"/>
    <property type="match status" value="1"/>
</dbReference>
<comment type="caution">
    <text evidence="5">The sequence shown here is derived from an EMBL/GenBank/DDBJ whole genome shotgun (WGS) entry which is preliminary data.</text>
</comment>
<dbReference type="EMBL" id="JAGGDJ010000014">
    <property type="protein sequence ID" value="MBO7746028.1"/>
    <property type="molecule type" value="Genomic_DNA"/>
</dbReference>
<gene>
    <name evidence="5" type="ORF">I8J29_17605</name>
</gene>
<evidence type="ECO:0000256" key="1">
    <source>
        <dbReference type="ARBA" id="ARBA00034221"/>
    </source>
</evidence>
<dbReference type="PANTHER" id="PTHR42663:SF6">
    <property type="entry name" value="HYDROLASE C777.06C-RELATED"/>
    <property type="match status" value="1"/>
</dbReference>
<dbReference type="Gene3D" id="3.60.15.10">
    <property type="entry name" value="Ribonuclease Z/Hydroxyacylglutathione hydrolase-like"/>
    <property type="match status" value="1"/>
</dbReference>
<evidence type="ECO:0000313" key="5">
    <source>
        <dbReference type="EMBL" id="MBO7746028.1"/>
    </source>
</evidence>
<dbReference type="Pfam" id="PF12706">
    <property type="entry name" value="Lactamase_B_2"/>
    <property type="match status" value="1"/>
</dbReference>
<evidence type="ECO:0000313" key="6">
    <source>
        <dbReference type="Proteomes" id="UP000670947"/>
    </source>
</evidence>
<proteinExistence type="predicted"/>
<comment type="catalytic activity">
    <reaction evidence="3">
        <text>3',5'-cyclic UMP + H2O = UMP + H(+)</text>
        <dbReference type="Rhea" id="RHEA:70575"/>
        <dbReference type="ChEBI" id="CHEBI:15377"/>
        <dbReference type="ChEBI" id="CHEBI:15378"/>
        <dbReference type="ChEBI" id="CHEBI:57865"/>
        <dbReference type="ChEBI" id="CHEBI:184387"/>
    </reaction>
    <physiologicalReaction direction="left-to-right" evidence="3">
        <dbReference type="Rhea" id="RHEA:70576"/>
    </physiologicalReaction>
</comment>
<dbReference type="InterPro" id="IPR036866">
    <property type="entry name" value="RibonucZ/Hydroxyglut_hydro"/>
</dbReference>
<dbReference type="Proteomes" id="UP000670947">
    <property type="component" value="Unassembled WGS sequence"/>
</dbReference>
<dbReference type="SMART" id="SM00849">
    <property type="entry name" value="Lactamase_B"/>
    <property type="match status" value="1"/>
</dbReference>
<protein>
    <submittedName>
        <fullName evidence="5">MBL fold metallo-hydrolase</fullName>
    </submittedName>
</protein>
<sequence>MGVPRVYCACPVCEEARSGGTNRRYRSLVRLEDEGTGTLLIDCGPDWRRGMEAAGLRQLDAVLITHAHFDHIAGLPEYADMCRWLGRRGTAYAMPDTIEEILVRFPWLSRQIAFVPIGGEPAFGGWKAFCWKVNHGKNGHAYAYRFDHALTGRSFAYCSDAIALSDEELEPLRGLDVLILGTSFYEEPYAFESRSVYDVREALALLERLKPGRTLFTHMSHDIDVGRDYGLPAGTAFARTGQTITV</sequence>
<comment type="function">
    <text evidence="2">Counteracts the endogenous Pycsar antiviral defense system. Phosphodiesterase that enables metal-dependent hydrolysis of host cyclic nucleotide Pycsar defense signals such as cCMP and cUMP.</text>
</comment>
<evidence type="ECO:0000259" key="4">
    <source>
        <dbReference type="SMART" id="SM00849"/>
    </source>
</evidence>